<dbReference type="GO" id="GO:0016301">
    <property type="term" value="F:kinase activity"/>
    <property type="evidence" value="ECO:0007669"/>
    <property type="project" value="UniProtKB-KW"/>
</dbReference>
<dbReference type="SUPFAM" id="SSF51261">
    <property type="entry name" value="Duplicated hybrid motif"/>
    <property type="match status" value="1"/>
</dbReference>
<dbReference type="PANTHER" id="PTHR45008">
    <property type="entry name" value="PTS SYSTEM GLUCOSE-SPECIFIC EIIA COMPONENT"/>
    <property type="match status" value="1"/>
</dbReference>
<keyword evidence="4" id="KW-0808">Transferase</keyword>
<evidence type="ECO:0000256" key="6">
    <source>
        <dbReference type="ARBA" id="ARBA00022777"/>
    </source>
</evidence>
<evidence type="ECO:0000313" key="9">
    <source>
        <dbReference type="Proteomes" id="UP001165341"/>
    </source>
</evidence>
<feature type="domain" description="PTS EIIA type-1" evidence="7">
    <location>
        <begin position="21"/>
        <end position="33"/>
    </location>
</feature>
<evidence type="ECO:0000256" key="4">
    <source>
        <dbReference type="ARBA" id="ARBA00022679"/>
    </source>
</evidence>
<keyword evidence="5" id="KW-0598">Phosphotransferase system</keyword>
<dbReference type="PROSITE" id="PS00371">
    <property type="entry name" value="PTS_EIIA_TYPE_1_HIS"/>
    <property type="match status" value="1"/>
</dbReference>
<sequence>MEDALSRGKANETGGLQHADGADALIHVGIDTVKLGGTFFSLKVEKGQQVKAGDLLLYRSPA</sequence>
<evidence type="ECO:0000256" key="1">
    <source>
        <dbReference type="ARBA" id="ARBA00004496"/>
    </source>
</evidence>
<dbReference type="GO" id="GO:0009401">
    <property type="term" value="P:phosphoenolpyruvate-dependent sugar phosphotransferase system"/>
    <property type="evidence" value="ECO:0007669"/>
    <property type="project" value="UniProtKB-KW"/>
</dbReference>
<comment type="caution">
    <text evidence="8">The sequence shown here is derived from an EMBL/GenBank/DDBJ whole genome shotgun (WGS) entry which is preliminary data.</text>
</comment>
<dbReference type="AlphaFoldDB" id="A0AA41UM13"/>
<keyword evidence="2" id="KW-0813">Transport</keyword>
<dbReference type="Gene3D" id="2.70.70.10">
    <property type="entry name" value="Glucose Permease (Domain IIA)"/>
    <property type="match status" value="1"/>
</dbReference>
<keyword evidence="3 8" id="KW-0762">Sugar transport</keyword>
<proteinExistence type="predicted"/>
<dbReference type="GO" id="GO:0005737">
    <property type="term" value="C:cytoplasm"/>
    <property type="evidence" value="ECO:0007669"/>
    <property type="project" value="UniProtKB-SubCell"/>
</dbReference>
<dbReference type="Proteomes" id="UP001165341">
    <property type="component" value="Unassembled WGS sequence"/>
</dbReference>
<dbReference type="RefSeq" id="WP_243012907.1">
    <property type="nucleotide sequence ID" value="NZ_JALGAR010000005.1"/>
</dbReference>
<dbReference type="Pfam" id="PF00358">
    <property type="entry name" value="PTS_EIIA_1"/>
    <property type="match status" value="1"/>
</dbReference>
<evidence type="ECO:0000313" key="8">
    <source>
        <dbReference type="EMBL" id="MCI4659376.1"/>
    </source>
</evidence>
<evidence type="ECO:0000256" key="3">
    <source>
        <dbReference type="ARBA" id="ARBA00022597"/>
    </source>
</evidence>
<name>A0AA41UM13_9MICO</name>
<keyword evidence="6" id="KW-0418">Kinase</keyword>
<evidence type="ECO:0000256" key="5">
    <source>
        <dbReference type="ARBA" id="ARBA00022683"/>
    </source>
</evidence>
<comment type="subcellular location">
    <subcellularLocation>
        <location evidence="1">Cytoplasm</location>
    </subcellularLocation>
</comment>
<evidence type="ECO:0000259" key="7">
    <source>
        <dbReference type="PROSITE" id="PS00371"/>
    </source>
</evidence>
<protein>
    <submittedName>
        <fullName evidence="8">PTS glucose transporter subunit IIA</fullName>
    </submittedName>
</protein>
<keyword evidence="9" id="KW-1185">Reference proteome</keyword>
<accession>A0AA41UM13</accession>
<dbReference type="InterPro" id="IPR011055">
    <property type="entry name" value="Dup_hybrid_motif"/>
</dbReference>
<gene>
    <name evidence="8" type="ORF">MQH31_16350</name>
</gene>
<dbReference type="EMBL" id="JALGAR010000005">
    <property type="protein sequence ID" value="MCI4659376.1"/>
    <property type="molecule type" value="Genomic_DNA"/>
</dbReference>
<dbReference type="PANTHER" id="PTHR45008:SF1">
    <property type="entry name" value="PTS SYSTEM GLUCOSE-SPECIFIC EIIA COMPONENT"/>
    <property type="match status" value="1"/>
</dbReference>
<organism evidence="8 9">
    <name type="scientific">Cryobacterium zhongshanensis</name>
    <dbReference type="NCBI Taxonomy" id="2928153"/>
    <lineage>
        <taxon>Bacteria</taxon>
        <taxon>Bacillati</taxon>
        <taxon>Actinomycetota</taxon>
        <taxon>Actinomycetes</taxon>
        <taxon>Micrococcales</taxon>
        <taxon>Microbacteriaceae</taxon>
        <taxon>Cryobacterium</taxon>
    </lineage>
</organism>
<evidence type="ECO:0000256" key="2">
    <source>
        <dbReference type="ARBA" id="ARBA00022448"/>
    </source>
</evidence>
<dbReference type="InterPro" id="IPR050890">
    <property type="entry name" value="PTS_EIIA_component"/>
</dbReference>
<reference evidence="8" key="1">
    <citation type="submission" date="2022-03" db="EMBL/GenBank/DDBJ databases">
        <title>Cryobacterium sp. nov. strain ZS14-85, isolated from Antarctic soil.</title>
        <authorList>
            <person name="Li J."/>
            <person name="Niu G."/>
        </authorList>
    </citation>
    <scope>NUCLEOTIDE SEQUENCE</scope>
    <source>
        <strain evidence="8">ZS14-85</strain>
    </source>
</reference>
<dbReference type="InterPro" id="IPR001127">
    <property type="entry name" value="PTS_EIIA_1_perm"/>
</dbReference>